<dbReference type="InterPro" id="IPR019734">
    <property type="entry name" value="TPR_rpt"/>
</dbReference>
<dbReference type="Gene3D" id="1.25.40.10">
    <property type="entry name" value="Tetratricopeptide repeat domain"/>
    <property type="match status" value="2"/>
</dbReference>
<name>A0A4P2Q171_SORCE</name>
<dbReference type="InterPro" id="IPR011990">
    <property type="entry name" value="TPR-like_helical_dom_sf"/>
</dbReference>
<dbReference type="PANTHER" id="PTHR46082">
    <property type="entry name" value="ATP/GTP-BINDING PROTEIN-RELATED"/>
    <property type="match status" value="1"/>
</dbReference>
<reference evidence="1 2" key="1">
    <citation type="submission" date="2015-09" db="EMBL/GenBank/DDBJ databases">
        <title>Sorangium comparison.</title>
        <authorList>
            <person name="Zaburannyi N."/>
            <person name="Bunk B."/>
            <person name="Overmann J."/>
            <person name="Mueller R."/>
        </authorList>
    </citation>
    <scope>NUCLEOTIDE SEQUENCE [LARGE SCALE GENOMIC DNA]</scope>
    <source>
        <strain evidence="1 2">So ceGT47</strain>
    </source>
</reference>
<evidence type="ECO:0000313" key="1">
    <source>
        <dbReference type="EMBL" id="AUX22656.1"/>
    </source>
</evidence>
<dbReference type="SUPFAM" id="SSF48452">
    <property type="entry name" value="TPR-like"/>
    <property type="match status" value="3"/>
</dbReference>
<dbReference type="Proteomes" id="UP000295781">
    <property type="component" value="Chromosome"/>
</dbReference>
<evidence type="ECO:0000313" key="2">
    <source>
        <dbReference type="Proteomes" id="UP000295781"/>
    </source>
</evidence>
<dbReference type="InterPro" id="IPR053137">
    <property type="entry name" value="NLR-like"/>
</dbReference>
<dbReference type="EMBL" id="CP012670">
    <property type="protein sequence ID" value="AUX22656.1"/>
    <property type="molecule type" value="Genomic_DNA"/>
</dbReference>
<accession>A0A4P2Q171</accession>
<dbReference type="AlphaFoldDB" id="A0A4P2Q171"/>
<dbReference type="Pfam" id="PF13374">
    <property type="entry name" value="TPR_10"/>
    <property type="match status" value="1"/>
</dbReference>
<gene>
    <name evidence="1" type="ORF">SOCEGT47_031600</name>
</gene>
<sequence length="740" mass="80195">MLVLLDGARPERLGELVRTLLPSHPHLEVHTDAVRLARADQGALVILIPSPDQATWLNLERPLLAHRALRVILFSDPGTTTALARRAPDFFHWISHRLECPLGPPRPAVRGIQRALLSRAAGVAWSGGDFEAALSAALPGRHLRRASAALSYEQMVEAARPSGNAWLAWTDVDGPFRLQRVRWAMAEAGRRGRCVLVDPAVTTPAFVPVHGTLLSVPEARTRLEDAGVGHAGRLAALLELEPEAVEIAAGLRRMGVNETEIEAAAAEAADPGVVMAEMAEGRGVVIGAALRARASGVGSPSRDAVETALRERTGAERWVEAARGAIDAGDARVAVLWAQRGLALAGEDPRALQVAGRALQRCGRYVEAAALSQKAVLLGEERRQTREAYYPDALVDWAFSLLRQARPAEAERLLRKAVAAERRRVGRDHTDYAVALHDLAIVLRDRAKLEEAERALTRSLAIARRKLSEGHANIATAMSDLGSVLLEKGEYGAAEALLREASERLEVSPGPEHPSTATALHGLGRALLVQRESVEAERLFRQAAKRQAKIWGEEHPAYATSLHDLARSLEVQGRYDEAELYLREALSVYERSTGPETPAYAASLHELAGMMLDRGEYAKAEKALRRVIAIEQKALGMDHPSLCPSLCDLALALWLLQTNAREAEALARRALEIAMEKRGPRHPDTAHSLYMVAFFQAARGDAKALETARRAHDALVHAAGPDAPAAKAAAQLLDRLARSS</sequence>
<dbReference type="PANTHER" id="PTHR46082:SF6">
    <property type="entry name" value="AAA+ ATPASE DOMAIN-CONTAINING PROTEIN-RELATED"/>
    <property type="match status" value="1"/>
</dbReference>
<protein>
    <submittedName>
        <fullName evidence="1">Uncharacterized protein</fullName>
    </submittedName>
</protein>
<organism evidence="1 2">
    <name type="scientific">Sorangium cellulosum</name>
    <name type="common">Polyangium cellulosum</name>
    <dbReference type="NCBI Taxonomy" id="56"/>
    <lineage>
        <taxon>Bacteria</taxon>
        <taxon>Pseudomonadati</taxon>
        <taxon>Myxococcota</taxon>
        <taxon>Polyangia</taxon>
        <taxon>Polyangiales</taxon>
        <taxon>Polyangiaceae</taxon>
        <taxon>Sorangium</taxon>
    </lineage>
</organism>
<dbReference type="SMART" id="SM00028">
    <property type="entry name" value="TPR"/>
    <property type="match status" value="7"/>
</dbReference>
<dbReference type="Pfam" id="PF13424">
    <property type="entry name" value="TPR_12"/>
    <property type="match status" value="3"/>
</dbReference>
<proteinExistence type="predicted"/>